<reference evidence="1 2" key="1">
    <citation type="submission" date="2020-08" db="EMBL/GenBank/DDBJ databases">
        <title>Genomic Encyclopedia of Type Strains, Phase IV (KMG-V): Genome sequencing to study the core and pangenomes of soil and plant-associated prokaryotes.</title>
        <authorList>
            <person name="Whitman W."/>
        </authorList>
    </citation>
    <scope>NUCLEOTIDE SEQUENCE [LARGE SCALE GENOMIC DNA]</scope>
    <source>
        <strain evidence="1 2">SEMIA 4060</strain>
    </source>
</reference>
<sequence>MVLLASGALNGWPLDTERQADGLQKQMTDCDRNIDVLMRFRNGEAGTEKLDRKVVEGRVKTCLGELKNYFYVTVARTKLKARGVSTFSGF</sequence>
<organism evidence="1 2">
    <name type="scientific">Rhizobium lusitanum</name>
    <dbReference type="NCBI Taxonomy" id="293958"/>
    <lineage>
        <taxon>Bacteria</taxon>
        <taxon>Pseudomonadati</taxon>
        <taxon>Pseudomonadota</taxon>
        <taxon>Alphaproteobacteria</taxon>
        <taxon>Hyphomicrobiales</taxon>
        <taxon>Rhizobiaceae</taxon>
        <taxon>Rhizobium/Agrobacterium group</taxon>
        <taxon>Rhizobium</taxon>
    </lineage>
</organism>
<gene>
    <name evidence="1" type="ORF">GGD46_002037</name>
</gene>
<name>A0A7X0IPH9_9HYPH</name>
<dbReference type="Proteomes" id="UP000565576">
    <property type="component" value="Unassembled WGS sequence"/>
</dbReference>
<dbReference type="AlphaFoldDB" id="A0A7X0IPH9"/>
<proteinExistence type="predicted"/>
<evidence type="ECO:0000313" key="1">
    <source>
        <dbReference type="EMBL" id="MBB6484759.1"/>
    </source>
</evidence>
<evidence type="ECO:0000313" key="2">
    <source>
        <dbReference type="Proteomes" id="UP000565576"/>
    </source>
</evidence>
<dbReference type="EMBL" id="JACHBG010000003">
    <property type="protein sequence ID" value="MBB6484759.1"/>
    <property type="molecule type" value="Genomic_DNA"/>
</dbReference>
<dbReference type="RefSeq" id="WP_184703588.1">
    <property type="nucleotide sequence ID" value="NZ_JACHBG010000003.1"/>
</dbReference>
<comment type="caution">
    <text evidence="1">The sequence shown here is derived from an EMBL/GenBank/DDBJ whole genome shotgun (WGS) entry which is preliminary data.</text>
</comment>
<protein>
    <submittedName>
        <fullName evidence="1">Formyltetrahydrofolate synthetase</fullName>
    </submittedName>
</protein>
<accession>A0A7X0IPH9</accession>